<sequence>MYKFNTIKKKEHSVLRKTKLEDQNIDVADEASDSSAKRVITKDLLCDCIRRKALE</sequence>
<reference evidence="1" key="1">
    <citation type="submission" date="2021-06" db="EMBL/GenBank/DDBJ databases">
        <authorList>
            <person name="Kallberg Y."/>
            <person name="Tangrot J."/>
            <person name="Rosling A."/>
        </authorList>
    </citation>
    <scope>NUCLEOTIDE SEQUENCE</scope>
    <source>
        <strain evidence="1">28 12/20/2015</strain>
    </source>
</reference>
<dbReference type="Proteomes" id="UP000789366">
    <property type="component" value="Unassembled WGS sequence"/>
</dbReference>
<accession>A0ACA9K2V9</accession>
<name>A0ACA9K2V9_9GLOM</name>
<gene>
    <name evidence="1" type="ORF">SPELUC_LOCUS671</name>
</gene>
<keyword evidence="2" id="KW-1185">Reference proteome</keyword>
<organism evidence="1 2">
    <name type="scientific">Cetraspora pellucida</name>
    <dbReference type="NCBI Taxonomy" id="1433469"/>
    <lineage>
        <taxon>Eukaryota</taxon>
        <taxon>Fungi</taxon>
        <taxon>Fungi incertae sedis</taxon>
        <taxon>Mucoromycota</taxon>
        <taxon>Glomeromycotina</taxon>
        <taxon>Glomeromycetes</taxon>
        <taxon>Diversisporales</taxon>
        <taxon>Gigasporaceae</taxon>
        <taxon>Cetraspora</taxon>
    </lineage>
</organism>
<comment type="caution">
    <text evidence="1">The sequence shown here is derived from an EMBL/GenBank/DDBJ whole genome shotgun (WGS) entry which is preliminary data.</text>
</comment>
<evidence type="ECO:0000313" key="1">
    <source>
        <dbReference type="EMBL" id="CAG8448771.1"/>
    </source>
</evidence>
<dbReference type="EMBL" id="CAJVPW010000282">
    <property type="protein sequence ID" value="CAG8448771.1"/>
    <property type="molecule type" value="Genomic_DNA"/>
</dbReference>
<proteinExistence type="predicted"/>
<evidence type="ECO:0000313" key="2">
    <source>
        <dbReference type="Proteomes" id="UP000789366"/>
    </source>
</evidence>
<protein>
    <submittedName>
        <fullName evidence="1">3202_t:CDS:1</fullName>
    </submittedName>
</protein>